<gene>
    <name evidence="1" type="ordered locus">AXYL_06729</name>
</gene>
<dbReference type="RefSeq" id="WP_013397201.1">
    <property type="nucleotide sequence ID" value="NC_014642.1"/>
</dbReference>
<name>E3HY59_ACHXA</name>
<dbReference type="EMBL" id="CP002289">
    <property type="protein sequence ID" value="ADP20013.1"/>
    <property type="molecule type" value="Genomic_DNA"/>
</dbReference>
<dbReference type="Pfam" id="PF12244">
    <property type="entry name" value="DUF3606"/>
    <property type="match status" value="1"/>
</dbReference>
<keyword evidence="1" id="KW-0614">Plasmid</keyword>
<evidence type="ECO:0000313" key="2">
    <source>
        <dbReference type="Proteomes" id="UP000006876"/>
    </source>
</evidence>
<accession>E3HY59</accession>
<dbReference type="AlphaFoldDB" id="E3HY59"/>
<dbReference type="eggNOG" id="ENOG5033BP4">
    <property type="taxonomic scope" value="Bacteria"/>
</dbReference>
<evidence type="ECO:0008006" key="3">
    <source>
        <dbReference type="Google" id="ProtNLM"/>
    </source>
</evidence>
<sequence length="61" mass="6801">MTDDLKKRGAQDRSRVNVNEAHEVQYWTRELGVSEAQLKAAVQAVGVSADAIRQYLAKTAR</sequence>
<dbReference type="KEGG" id="axy:AXYL_06729"/>
<reference evidence="2" key="1">
    <citation type="journal article" date="2011" name="J. Bacteriol.">
        <title>Complete genome sequence of the haloaromatic acid-degrading bacterium Achromobacter xylosoxidans A8.</title>
        <authorList>
            <person name="Strnad H."/>
            <person name="Ridl J."/>
            <person name="Paces J."/>
            <person name="Kolar M."/>
            <person name="Vlcek C."/>
            <person name="Paces V."/>
        </authorList>
    </citation>
    <scope>NUCLEOTIDE SEQUENCE [LARGE SCALE GENOMIC DNA]</scope>
    <source>
        <strain evidence="2">A8</strain>
        <plasmid evidence="2">pA82</plasmid>
    </source>
</reference>
<dbReference type="InterPro" id="IPR022037">
    <property type="entry name" value="DUF3606"/>
</dbReference>
<evidence type="ECO:0000313" key="1">
    <source>
        <dbReference type="EMBL" id="ADP20013.1"/>
    </source>
</evidence>
<dbReference type="Proteomes" id="UP000006876">
    <property type="component" value="Plasmid pA82"/>
</dbReference>
<dbReference type="OrthoDB" id="7030114at2"/>
<protein>
    <recommendedName>
        <fullName evidence="3">DUF3606 domain-containing protein</fullName>
    </recommendedName>
</protein>
<geneLocation type="plasmid" evidence="1 2">
    <name>pA82</name>
</geneLocation>
<organism evidence="1 2">
    <name type="scientific">Achromobacter xylosoxidans (strain A8)</name>
    <dbReference type="NCBI Taxonomy" id="762376"/>
    <lineage>
        <taxon>Bacteria</taxon>
        <taxon>Pseudomonadati</taxon>
        <taxon>Pseudomonadota</taxon>
        <taxon>Betaproteobacteria</taxon>
        <taxon>Burkholderiales</taxon>
        <taxon>Alcaligenaceae</taxon>
        <taxon>Achromobacter</taxon>
    </lineage>
</organism>
<dbReference type="HOGENOM" id="CLU_192201_1_2_4"/>
<proteinExistence type="predicted"/>